<keyword evidence="2" id="KW-1185">Reference proteome</keyword>
<protein>
    <submittedName>
        <fullName evidence="1">Uncharacterized protein</fullName>
    </submittedName>
</protein>
<proteinExistence type="predicted"/>
<organism evidence="1 2">
    <name type="scientific">Nocardia terpenica</name>
    <dbReference type="NCBI Taxonomy" id="455432"/>
    <lineage>
        <taxon>Bacteria</taxon>
        <taxon>Bacillati</taxon>
        <taxon>Actinomycetota</taxon>
        <taxon>Actinomycetes</taxon>
        <taxon>Mycobacteriales</taxon>
        <taxon>Nocardiaceae</taxon>
        <taxon>Nocardia</taxon>
    </lineage>
</organism>
<comment type="caution">
    <text evidence="1">The sequence shown here is derived from an EMBL/GenBank/DDBJ whole genome shotgun (WGS) entry which is preliminary data.</text>
</comment>
<reference evidence="1 2" key="1">
    <citation type="submission" date="2016-04" db="EMBL/GenBank/DDBJ databases">
        <authorList>
            <person name="Evans L.H."/>
            <person name="Alamgir A."/>
            <person name="Owens N."/>
            <person name="Weber N.D."/>
            <person name="Virtaneva K."/>
            <person name="Barbian K."/>
            <person name="Babar A."/>
            <person name="Rosenke K."/>
        </authorList>
    </citation>
    <scope>NUCLEOTIDE SEQUENCE [LARGE SCALE GENOMIC DNA]</scope>
    <source>
        <strain evidence="1 2">IFM 0406</strain>
    </source>
</reference>
<dbReference type="AlphaFoldDB" id="A0A164K7U0"/>
<gene>
    <name evidence="1" type="ORF">AWN90_42185</name>
</gene>
<dbReference type="Proteomes" id="UP000076512">
    <property type="component" value="Unassembled WGS sequence"/>
</dbReference>
<name>A0A164K7U0_9NOCA</name>
<accession>A0A164K7U0</accession>
<dbReference type="EMBL" id="LWGR01000013">
    <property type="protein sequence ID" value="KZM71124.1"/>
    <property type="molecule type" value="Genomic_DNA"/>
</dbReference>
<sequence>MLAFLRGAFVGDFPSSGLLAWGCEFPCHPFRGFPFDPRAFLGCSRLLWRIPLLSLLLARQLTDARKFELLTTLHLQATRPNLAGLVSGDHLMREFVRMISGQCLDQRLRLFRYRLTFDGSE</sequence>
<evidence type="ECO:0000313" key="2">
    <source>
        <dbReference type="Proteomes" id="UP000076512"/>
    </source>
</evidence>
<evidence type="ECO:0000313" key="1">
    <source>
        <dbReference type="EMBL" id="KZM71124.1"/>
    </source>
</evidence>